<evidence type="ECO:0000313" key="2">
    <source>
        <dbReference type="Proteomes" id="UP000199664"/>
    </source>
</evidence>
<dbReference type="Proteomes" id="UP000199664">
    <property type="component" value="Unassembled WGS sequence"/>
</dbReference>
<dbReference type="GO" id="GO:0016853">
    <property type="term" value="F:isomerase activity"/>
    <property type="evidence" value="ECO:0007669"/>
    <property type="project" value="InterPro"/>
</dbReference>
<dbReference type="OrthoDB" id="9796517at2"/>
<dbReference type="GO" id="GO:0030246">
    <property type="term" value="F:carbohydrate binding"/>
    <property type="evidence" value="ECO:0007669"/>
    <property type="project" value="InterPro"/>
</dbReference>
<name>A0A1H7RL28_9HYPH</name>
<dbReference type="InterPro" id="IPR014718">
    <property type="entry name" value="GH-type_carb-bd"/>
</dbReference>
<dbReference type="InterPro" id="IPR008183">
    <property type="entry name" value="Aldose_1/G6P_1-epimerase"/>
</dbReference>
<dbReference type="Gene3D" id="2.70.98.10">
    <property type="match status" value="1"/>
</dbReference>
<dbReference type="STRING" id="1036779.SAMN04515666_104416"/>
<dbReference type="Pfam" id="PF01263">
    <property type="entry name" value="Aldose_epim"/>
    <property type="match status" value="1"/>
</dbReference>
<sequence length="294" mass="31314">MLTLSSGRYKARIAPDAGGTIATLDWQKPDGTTLPLLHAPAGVAPQTETPNKFGAWAMLPFANRAFDSVVDDGHTRFSVPSNNPAGTIHGFGWQSAWQVEEQSAGHTLLVHRRTDGADPYRYLARQEIRLGEDGMTVTLGLTNEADQALPFGMGLHPWFPCAADTRLRMTATGALIFGDQFRATGKQAFGDGGPYAGNPVFATGAETAWSFLGWDGTARIETPSTGLAITLSASENLRYPVVWAPAGVDFLCAEPQSHAAGAPSEKIVREASPLSRLQPGETLAGWVRIAAEAI</sequence>
<evidence type="ECO:0000313" key="1">
    <source>
        <dbReference type="EMBL" id="SEL60107.1"/>
    </source>
</evidence>
<dbReference type="AlphaFoldDB" id="A0A1H7RL28"/>
<protein>
    <submittedName>
        <fullName evidence="1">Aldose 1-epimerase</fullName>
    </submittedName>
</protein>
<reference evidence="2" key="1">
    <citation type="submission" date="2016-10" db="EMBL/GenBank/DDBJ databases">
        <authorList>
            <person name="Varghese N."/>
            <person name="Submissions S."/>
        </authorList>
    </citation>
    <scope>NUCLEOTIDE SEQUENCE [LARGE SCALE GENOMIC DNA]</scope>
    <source>
        <strain evidence="2">LMG 26383,CCUG 61248,R- 45681</strain>
    </source>
</reference>
<proteinExistence type="predicted"/>
<dbReference type="SUPFAM" id="SSF74650">
    <property type="entry name" value="Galactose mutarotase-like"/>
    <property type="match status" value="1"/>
</dbReference>
<dbReference type="InterPro" id="IPR011013">
    <property type="entry name" value="Gal_mutarotase_sf_dom"/>
</dbReference>
<dbReference type="GO" id="GO:0005975">
    <property type="term" value="P:carbohydrate metabolic process"/>
    <property type="evidence" value="ECO:0007669"/>
    <property type="project" value="InterPro"/>
</dbReference>
<gene>
    <name evidence="1" type="ORF">SAMN04515666_104416</name>
</gene>
<organism evidence="1 2">
    <name type="scientific">Bosea lupini</name>
    <dbReference type="NCBI Taxonomy" id="1036779"/>
    <lineage>
        <taxon>Bacteria</taxon>
        <taxon>Pseudomonadati</taxon>
        <taxon>Pseudomonadota</taxon>
        <taxon>Alphaproteobacteria</taxon>
        <taxon>Hyphomicrobiales</taxon>
        <taxon>Boseaceae</taxon>
        <taxon>Bosea</taxon>
    </lineage>
</organism>
<keyword evidence="2" id="KW-1185">Reference proteome</keyword>
<dbReference type="RefSeq" id="WP_091835597.1">
    <property type="nucleotide sequence ID" value="NZ_FOAN01000004.1"/>
</dbReference>
<dbReference type="EMBL" id="FOAN01000004">
    <property type="protein sequence ID" value="SEL60107.1"/>
    <property type="molecule type" value="Genomic_DNA"/>
</dbReference>
<accession>A0A1H7RL28</accession>